<dbReference type="EMBL" id="DF973909">
    <property type="protein sequence ID" value="GAU42304.1"/>
    <property type="molecule type" value="Genomic_DNA"/>
</dbReference>
<evidence type="ECO:0000259" key="1">
    <source>
        <dbReference type="Pfam" id="PF00078"/>
    </source>
</evidence>
<protein>
    <recommendedName>
        <fullName evidence="1">Reverse transcriptase domain-containing protein</fullName>
    </recommendedName>
</protein>
<dbReference type="SUPFAM" id="SSF56672">
    <property type="entry name" value="DNA/RNA polymerases"/>
    <property type="match status" value="1"/>
</dbReference>
<reference evidence="3" key="1">
    <citation type="journal article" date="2017" name="Front. Plant Sci.">
        <title>Climate Clever Clovers: New Paradigm to Reduce the Environmental Footprint of Ruminants by Breeding Low Methanogenic Forages Utilizing Haplotype Variation.</title>
        <authorList>
            <person name="Kaur P."/>
            <person name="Appels R."/>
            <person name="Bayer P.E."/>
            <person name="Keeble-Gagnere G."/>
            <person name="Wang J."/>
            <person name="Hirakawa H."/>
            <person name="Shirasawa K."/>
            <person name="Vercoe P."/>
            <person name="Stefanova K."/>
            <person name="Durmic Z."/>
            <person name="Nichols P."/>
            <person name="Revell C."/>
            <person name="Isobe S.N."/>
            <person name="Edwards D."/>
            <person name="Erskine W."/>
        </authorList>
    </citation>
    <scope>NUCLEOTIDE SEQUENCE [LARGE SCALE GENOMIC DNA]</scope>
    <source>
        <strain evidence="3">cv. Daliak</strain>
    </source>
</reference>
<dbReference type="InterPro" id="IPR000477">
    <property type="entry name" value="RT_dom"/>
</dbReference>
<dbReference type="InterPro" id="IPR043502">
    <property type="entry name" value="DNA/RNA_pol_sf"/>
</dbReference>
<dbReference type="PANTHER" id="PTHR46890">
    <property type="entry name" value="NON-LTR RETROLELEMENT REVERSE TRANSCRIPTASE-LIKE PROTEIN-RELATED"/>
    <property type="match status" value="1"/>
</dbReference>
<keyword evidence="3" id="KW-1185">Reference proteome</keyword>
<evidence type="ECO:0000313" key="2">
    <source>
        <dbReference type="EMBL" id="GAU42304.1"/>
    </source>
</evidence>
<feature type="domain" description="Reverse transcriptase" evidence="1">
    <location>
        <begin position="48"/>
        <end position="236"/>
    </location>
</feature>
<sequence>MRCLKLEAHITKEEINIALSQMHSDKSPGPDGFNSAFFQKFWNLCGDEVLANRLKTCLGKCVSEEQSAFVQGRSILDNALIAIEIIHYLKRKSKGAKGELALKIDISKAYDKVEWRFLKGVLMRMRFSEKLVHWMMLCVSSINYSQFVNFDKIGMIHLGRGLRQGDPLSPYLFILLAEVLTSLIKKAMDCGDLHGVKICIGAPMVSHLLFANDYFLFCSKAMVELICKPNAMVSRLFKARWVIGDNEVMDDPWLRVNDGRWVGAEAKAILDVPLLYEVHEDRLIWNEERDDLYSVRSGYRKLMEERLLTNMDTVTATLCSMPTGMSFMSSNTGRGLTFVIGMWGYSKEAWNVMGLESIITPRLHLFHNIKDLILDVCSKESKEAAGKTTMLLWTIWHNRNNNVWNNVKVSARHVGMQAANLWNDWARANDLVAAHNSTTARQNDGHSQDHWKPPRQGYEKCNIDASSFESIDKTGWGWCIRDHHAYGSRGGQQLCRLDGGSIKVGRWRAIRRWQAV</sequence>
<organism evidence="2 3">
    <name type="scientific">Trifolium subterraneum</name>
    <name type="common">Subterranean clover</name>
    <dbReference type="NCBI Taxonomy" id="3900"/>
    <lineage>
        <taxon>Eukaryota</taxon>
        <taxon>Viridiplantae</taxon>
        <taxon>Streptophyta</taxon>
        <taxon>Embryophyta</taxon>
        <taxon>Tracheophyta</taxon>
        <taxon>Spermatophyta</taxon>
        <taxon>Magnoliopsida</taxon>
        <taxon>eudicotyledons</taxon>
        <taxon>Gunneridae</taxon>
        <taxon>Pentapetalae</taxon>
        <taxon>rosids</taxon>
        <taxon>fabids</taxon>
        <taxon>Fabales</taxon>
        <taxon>Fabaceae</taxon>
        <taxon>Papilionoideae</taxon>
        <taxon>50 kb inversion clade</taxon>
        <taxon>NPAAA clade</taxon>
        <taxon>Hologalegina</taxon>
        <taxon>IRL clade</taxon>
        <taxon>Trifolieae</taxon>
        <taxon>Trifolium</taxon>
    </lineage>
</organism>
<dbReference type="PANTHER" id="PTHR46890:SF48">
    <property type="entry name" value="RNA-DIRECTED DNA POLYMERASE"/>
    <property type="match status" value="1"/>
</dbReference>
<accession>A0A2Z6NC13</accession>
<dbReference type="Proteomes" id="UP000242715">
    <property type="component" value="Unassembled WGS sequence"/>
</dbReference>
<dbReference type="CDD" id="cd01650">
    <property type="entry name" value="RT_nLTR_like"/>
    <property type="match status" value="1"/>
</dbReference>
<dbReference type="InterPro" id="IPR052343">
    <property type="entry name" value="Retrotransposon-Effector_Assoc"/>
</dbReference>
<name>A0A2Z6NC13_TRISU</name>
<gene>
    <name evidence="2" type="ORF">TSUD_136900</name>
</gene>
<dbReference type="Pfam" id="PF00078">
    <property type="entry name" value="RVT_1"/>
    <property type="match status" value="1"/>
</dbReference>
<evidence type="ECO:0000313" key="3">
    <source>
        <dbReference type="Proteomes" id="UP000242715"/>
    </source>
</evidence>
<dbReference type="AlphaFoldDB" id="A0A2Z6NC13"/>
<proteinExistence type="predicted"/>
<dbReference type="OrthoDB" id="1932527at2759"/>